<dbReference type="EMBL" id="MFJA01000062">
    <property type="protein sequence ID" value="OGG02482.1"/>
    <property type="molecule type" value="Genomic_DNA"/>
</dbReference>
<evidence type="ECO:0000313" key="5">
    <source>
        <dbReference type="EMBL" id="OGG02482.1"/>
    </source>
</evidence>
<feature type="domain" description="Glycosyltransferase 2-like" evidence="4">
    <location>
        <begin position="6"/>
        <end position="170"/>
    </location>
</feature>
<dbReference type="GO" id="GO:0004582">
    <property type="term" value="F:dolichyl-phosphate beta-D-mannosyltransferase activity"/>
    <property type="evidence" value="ECO:0007669"/>
    <property type="project" value="InterPro"/>
</dbReference>
<dbReference type="STRING" id="1798371.A2W14_01630"/>
<reference evidence="5 6" key="1">
    <citation type="journal article" date="2016" name="Nat. Commun.">
        <title>Thousands of microbial genomes shed light on interconnected biogeochemical processes in an aquifer system.</title>
        <authorList>
            <person name="Anantharaman K."/>
            <person name="Brown C.T."/>
            <person name="Hug L.A."/>
            <person name="Sharon I."/>
            <person name="Castelle C.J."/>
            <person name="Probst A.J."/>
            <person name="Thomas B.C."/>
            <person name="Singh A."/>
            <person name="Wilkins M.J."/>
            <person name="Karaoz U."/>
            <person name="Brodie E.L."/>
            <person name="Williams K.H."/>
            <person name="Hubbard S.S."/>
            <person name="Banfield J.F."/>
        </authorList>
    </citation>
    <scope>NUCLEOTIDE SEQUENCE [LARGE SCALE GENOMIC DNA]</scope>
</reference>
<dbReference type="Gene3D" id="3.90.550.10">
    <property type="entry name" value="Spore Coat Polysaccharide Biosynthesis Protein SpsA, Chain A"/>
    <property type="match status" value="1"/>
</dbReference>
<name>A0A1F5YRG6_9BACT</name>
<dbReference type="InterPro" id="IPR039528">
    <property type="entry name" value="DPM1-like"/>
</dbReference>
<keyword evidence="3" id="KW-0808">Transferase</keyword>
<evidence type="ECO:0000256" key="2">
    <source>
        <dbReference type="ARBA" id="ARBA00022676"/>
    </source>
</evidence>
<dbReference type="Pfam" id="PF00535">
    <property type="entry name" value="Glycos_transf_2"/>
    <property type="match status" value="1"/>
</dbReference>
<dbReference type="InterPro" id="IPR001173">
    <property type="entry name" value="Glyco_trans_2-like"/>
</dbReference>
<dbReference type="SUPFAM" id="SSF53448">
    <property type="entry name" value="Nucleotide-diphospho-sugar transferases"/>
    <property type="match status" value="1"/>
</dbReference>
<proteinExistence type="inferred from homology"/>
<dbReference type="PANTHER" id="PTHR43398">
    <property type="entry name" value="DOLICHOL-PHOSPHATE MANNOSYLTRANSFERASE SUBUNIT 1"/>
    <property type="match status" value="1"/>
</dbReference>
<evidence type="ECO:0000256" key="3">
    <source>
        <dbReference type="ARBA" id="ARBA00022679"/>
    </source>
</evidence>
<dbReference type="PANTHER" id="PTHR43398:SF1">
    <property type="entry name" value="DOLICHOL-PHOSPHATE MANNOSYLTRANSFERASE SUBUNIT 1"/>
    <property type="match status" value="1"/>
</dbReference>
<dbReference type="AlphaFoldDB" id="A0A1F5YRG6"/>
<evidence type="ECO:0000313" key="6">
    <source>
        <dbReference type="Proteomes" id="UP000176665"/>
    </source>
</evidence>
<sequence>MRIFCLIPAYNEKENLKPLINKLTKILPKFSPNYLIYFVIQGDDGSIAELKKIKSINKKIDWIYFKNPLGIGRAYKKGFDKVTGKFSHVLTLDADLNHDPKEIGQFIAKMKDGEADLVIGSRFIKGGSFNDKRRWKRIISLLMNKVMTYFWKINVHDISSGYRLMKRGLILDIRSDLKESGYPNYMELVIRSAQKGYKLKEIPIKYQARIWGESKMGKWRTLIDYLGFLSRMIFSI</sequence>
<keyword evidence="2" id="KW-0328">Glycosyltransferase</keyword>
<comment type="caution">
    <text evidence="5">The sequence shown here is derived from an EMBL/GenBank/DDBJ whole genome shotgun (WGS) entry which is preliminary data.</text>
</comment>
<evidence type="ECO:0000259" key="4">
    <source>
        <dbReference type="Pfam" id="PF00535"/>
    </source>
</evidence>
<gene>
    <name evidence="5" type="ORF">A2W14_01630</name>
</gene>
<organism evidence="5 6">
    <name type="scientific">Candidatus Gottesmanbacteria bacterium RBG_16_37_8</name>
    <dbReference type="NCBI Taxonomy" id="1798371"/>
    <lineage>
        <taxon>Bacteria</taxon>
        <taxon>Candidatus Gottesmaniibacteriota</taxon>
    </lineage>
</organism>
<accession>A0A1F5YRG6</accession>
<evidence type="ECO:0000256" key="1">
    <source>
        <dbReference type="ARBA" id="ARBA00006739"/>
    </source>
</evidence>
<comment type="similarity">
    <text evidence="1">Belongs to the glycosyltransferase 2 family.</text>
</comment>
<protein>
    <recommendedName>
        <fullName evidence="4">Glycosyltransferase 2-like domain-containing protein</fullName>
    </recommendedName>
</protein>
<dbReference type="InterPro" id="IPR029044">
    <property type="entry name" value="Nucleotide-diphossugar_trans"/>
</dbReference>
<dbReference type="Proteomes" id="UP000176665">
    <property type="component" value="Unassembled WGS sequence"/>
</dbReference>